<gene>
    <name evidence="2" type="ORF">GRF29_8g1614964</name>
</gene>
<feature type="compositionally biased region" description="Basic and acidic residues" evidence="1">
    <location>
        <begin position="173"/>
        <end position="187"/>
    </location>
</feature>
<sequence length="194" mass="22178">MSRLEGKEANLATDSPLHVERLKEERHPCNEGSRIFSTSRPVTTDIGILHTAKPGGLYNARAKAPQSQCITHQQEAPRAADQKFKAQGNESAEKADAQNAGKTSYIPSPTYHPNFQYEAPDPRVHRTVVVRGGFWEPPVKPRPPEWDDDEETRKLKVWREFQKALNEIRVEAAEKQRKMEEQEEAIRTRQLRSN</sequence>
<keyword evidence="3" id="KW-1185">Reference proteome</keyword>
<evidence type="ECO:0000313" key="3">
    <source>
        <dbReference type="Proteomes" id="UP001280581"/>
    </source>
</evidence>
<protein>
    <submittedName>
        <fullName evidence="2">Uncharacterized protein</fullName>
    </submittedName>
</protein>
<evidence type="ECO:0000256" key="1">
    <source>
        <dbReference type="SAM" id="MobiDB-lite"/>
    </source>
</evidence>
<feature type="compositionally biased region" description="Basic and acidic residues" evidence="1">
    <location>
        <begin position="17"/>
        <end position="29"/>
    </location>
</feature>
<evidence type="ECO:0000313" key="2">
    <source>
        <dbReference type="EMBL" id="KAK3215956.1"/>
    </source>
</evidence>
<dbReference type="EMBL" id="WVTA01000002">
    <property type="protein sequence ID" value="KAK3215956.1"/>
    <property type="molecule type" value="Genomic_DNA"/>
</dbReference>
<accession>A0AAN6M7V6</accession>
<feature type="region of interest" description="Disordered" evidence="1">
    <location>
        <begin position="74"/>
        <end position="114"/>
    </location>
</feature>
<feature type="region of interest" description="Disordered" evidence="1">
    <location>
        <begin position="173"/>
        <end position="194"/>
    </location>
</feature>
<feature type="region of interest" description="Disordered" evidence="1">
    <location>
        <begin position="1"/>
        <end position="38"/>
    </location>
</feature>
<feature type="compositionally biased region" description="Polar residues" evidence="1">
    <location>
        <begin position="100"/>
        <end position="113"/>
    </location>
</feature>
<dbReference type="Proteomes" id="UP001280581">
    <property type="component" value="Unassembled WGS sequence"/>
</dbReference>
<comment type="caution">
    <text evidence="2">The sequence shown here is derived from an EMBL/GenBank/DDBJ whole genome shotgun (WGS) entry which is preliminary data.</text>
</comment>
<name>A0AAN6M7V6_9PLEO</name>
<organism evidence="2 3">
    <name type="scientific">Pseudopithomyces chartarum</name>
    <dbReference type="NCBI Taxonomy" id="1892770"/>
    <lineage>
        <taxon>Eukaryota</taxon>
        <taxon>Fungi</taxon>
        <taxon>Dikarya</taxon>
        <taxon>Ascomycota</taxon>
        <taxon>Pezizomycotina</taxon>
        <taxon>Dothideomycetes</taxon>
        <taxon>Pleosporomycetidae</taxon>
        <taxon>Pleosporales</taxon>
        <taxon>Massarineae</taxon>
        <taxon>Didymosphaeriaceae</taxon>
        <taxon>Pseudopithomyces</taxon>
    </lineage>
</organism>
<proteinExistence type="predicted"/>
<dbReference type="AlphaFoldDB" id="A0AAN6M7V6"/>
<reference evidence="2 3" key="1">
    <citation type="submission" date="2021-02" db="EMBL/GenBank/DDBJ databases">
        <title>Genome assembly of Pseudopithomyces chartarum.</title>
        <authorList>
            <person name="Jauregui R."/>
            <person name="Singh J."/>
            <person name="Voisey C."/>
        </authorList>
    </citation>
    <scope>NUCLEOTIDE SEQUENCE [LARGE SCALE GENOMIC DNA]</scope>
    <source>
        <strain evidence="2 3">AGR01</strain>
    </source>
</reference>